<feature type="transmembrane region" description="Helical" evidence="6">
    <location>
        <begin position="377"/>
        <end position="397"/>
    </location>
</feature>
<keyword evidence="4 6" id="KW-1133">Transmembrane helix</keyword>
<sequence length="482" mass="53385">MTKHVAVELLPLEVFRRSRRRGGHDLIFGIASQILQMGSGLIILPIVIATLAPHEVGFWYVFMTIQSMVYLLDFGFVPTISRNFNYIFAGADVIHSDRLPTQTKQGLVNLSLLQGLLTSSRNVYRLMALAVGLGLGTIGSLYINKLVQDSPPIANIWLDWGFFGAALVFHTYYQWQISVLTGADRIRETYEVAIVSRGFQVVVSIIGLAIVPSVTTLVVAYVLSALVMRLHLYFCMRDILRRVKTVPHLNFAAQLDLFMTLWTNTWRQGVVLMSFFLIGRFNVLVIAAYLGVVASGQFSIAAQALLAITGVAHVLANNAYPKIVNAKVHADFQRVKKLLSAGAVFMWTAYICGAICLIALGPFLISLLKDSTALPTTQVLLLMAFAGFVESNLQLFCHVITADNKVPFLWAYIISGTLITAGNILAGQFGMPLEAFVLIQICVQLCYNAWRWPLMALHDSHLRLHEIPRLSVRGLRSLLSSS</sequence>
<keyword evidence="2" id="KW-1003">Cell membrane</keyword>
<evidence type="ECO:0000256" key="6">
    <source>
        <dbReference type="SAM" id="Phobius"/>
    </source>
</evidence>
<comment type="subcellular location">
    <subcellularLocation>
        <location evidence="1">Cell membrane</location>
        <topology evidence="1">Multi-pass membrane protein</topology>
    </subcellularLocation>
</comment>
<keyword evidence="3 6" id="KW-0812">Transmembrane</keyword>
<proteinExistence type="predicted"/>
<reference evidence="8" key="1">
    <citation type="submission" date="2017-09" db="EMBL/GenBank/DDBJ databases">
        <title>Genome sequence of Nannocystis excedens DSM 71.</title>
        <authorList>
            <person name="Blom J."/>
        </authorList>
    </citation>
    <scope>NUCLEOTIDE SEQUENCE [LARGE SCALE GENOMIC DNA]</scope>
    <source>
        <strain evidence="8">type strain: E19</strain>
    </source>
</reference>
<dbReference type="PANTHER" id="PTHR30250:SF26">
    <property type="entry name" value="PSMA PROTEIN"/>
    <property type="match status" value="1"/>
</dbReference>
<keyword evidence="8" id="KW-1185">Reference proteome</keyword>
<name>A0A2C9DCV0_9HYPH</name>
<organism evidence="7 8">
    <name type="scientific">Hartmannibacter diazotrophicus</name>
    <dbReference type="NCBI Taxonomy" id="1482074"/>
    <lineage>
        <taxon>Bacteria</taxon>
        <taxon>Pseudomonadati</taxon>
        <taxon>Pseudomonadota</taxon>
        <taxon>Alphaproteobacteria</taxon>
        <taxon>Hyphomicrobiales</taxon>
        <taxon>Pleomorphomonadaceae</taxon>
        <taxon>Hartmannibacter</taxon>
    </lineage>
</organism>
<evidence type="ECO:0000256" key="5">
    <source>
        <dbReference type="ARBA" id="ARBA00023136"/>
    </source>
</evidence>
<dbReference type="InterPro" id="IPR048122">
    <property type="entry name" value="WZX-like"/>
</dbReference>
<protein>
    <recommendedName>
        <fullName evidence="9">Polysaccharide biosynthesis protein</fullName>
    </recommendedName>
</protein>
<dbReference type="InterPro" id="IPR050833">
    <property type="entry name" value="Poly_Biosynth_Transport"/>
</dbReference>
<evidence type="ECO:0000313" key="8">
    <source>
        <dbReference type="Proteomes" id="UP000223606"/>
    </source>
</evidence>
<feature type="transmembrane region" description="Helical" evidence="6">
    <location>
        <begin position="338"/>
        <end position="365"/>
    </location>
</feature>
<feature type="transmembrane region" description="Helical" evidence="6">
    <location>
        <begin position="155"/>
        <end position="173"/>
    </location>
</feature>
<evidence type="ECO:0000256" key="2">
    <source>
        <dbReference type="ARBA" id="ARBA00022475"/>
    </source>
</evidence>
<feature type="transmembrane region" description="Helical" evidence="6">
    <location>
        <begin position="58"/>
        <end position="77"/>
    </location>
</feature>
<feature type="transmembrane region" description="Helical" evidence="6">
    <location>
        <begin position="409"/>
        <end position="429"/>
    </location>
</feature>
<dbReference type="OrthoDB" id="2864264at2"/>
<feature type="transmembrane region" description="Helical" evidence="6">
    <location>
        <begin position="269"/>
        <end position="292"/>
    </location>
</feature>
<gene>
    <name evidence="7" type="ORF">HDIA_4459</name>
</gene>
<evidence type="ECO:0000256" key="1">
    <source>
        <dbReference type="ARBA" id="ARBA00004651"/>
    </source>
</evidence>
<evidence type="ECO:0008006" key="9">
    <source>
        <dbReference type="Google" id="ProtNLM"/>
    </source>
</evidence>
<dbReference type="NCBIfam" id="NF041503">
    <property type="entry name" value="WZX_like"/>
    <property type="match status" value="1"/>
</dbReference>
<feature type="transmembrane region" description="Helical" evidence="6">
    <location>
        <begin position="26"/>
        <end position="52"/>
    </location>
</feature>
<keyword evidence="5 6" id="KW-0472">Membrane</keyword>
<dbReference type="Proteomes" id="UP000223606">
    <property type="component" value="Chromosome 1"/>
</dbReference>
<dbReference type="EMBL" id="LT960614">
    <property type="protein sequence ID" value="SON58000.1"/>
    <property type="molecule type" value="Genomic_DNA"/>
</dbReference>
<dbReference type="PANTHER" id="PTHR30250">
    <property type="entry name" value="PST FAMILY PREDICTED COLANIC ACID TRANSPORTER"/>
    <property type="match status" value="1"/>
</dbReference>
<evidence type="ECO:0000313" key="7">
    <source>
        <dbReference type="EMBL" id="SON58000.1"/>
    </source>
</evidence>
<dbReference type="AlphaFoldDB" id="A0A2C9DCV0"/>
<dbReference type="GO" id="GO:0005886">
    <property type="term" value="C:plasma membrane"/>
    <property type="evidence" value="ECO:0007669"/>
    <property type="project" value="UniProtKB-SubCell"/>
</dbReference>
<dbReference type="RefSeq" id="WP_099558178.1">
    <property type="nucleotide sequence ID" value="NZ_LT960614.1"/>
</dbReference>
<evidence type="ECO:0000256" key="4">
    <source>
        <dbReference type="ARBA" id="ARBA00022989"/>
    </source>
</evidence>
<dbReference type="KEGG" id="hdi:HDIA_4459"/>
<evidence type="ECO:0000256" key="3">
    <source>
        <dbReference type="ARBA" id="ARBA00022692"/>
    </source>
</evidence>
<feature type="transmembrane region" description="Helical" evidence="6">
    <location>
        <begin position="123"/>
        <end position="143"/>
    </location>
</feature>
<accession>A0A2C9DCV0</accession>